<evidence type="ECO:0000313" key="8">
    <source>
        <dbReference type="Proteomes" id="UP000076925"/>
    </source>
</evidence>
<dbReference type="OrthoDB" id="516826at2"/>
<dbReference type="Proteomes" id="UP000076925">
    <property type="component" value="Unassembled WGS sequence"/>
</dbReference>
<reference evidence="7 8" key="1">
    <citation type="journal article" date="2013" name="Genome Biol. Evol.">
        <title>Genomes of Stigonematalean cyanobacteria (subsection V) and the evolution of oxygenic photosynthesis from prokaryotes to plastids.</title>
        <authorList>
            <person name="Dagan T."/>
            <person name="Roettger M."/>
            <person name="Stucken K."/>
            <person name="Landan G."/>
            <person name="Koch R."/>
            <person name="Major P."/>
            <person name="Gould S.B."/>
            <person name="Goremykin V.V."/>
            <person name="Rippka R."/>
            <person name="Tandeau de Marsac N."/>
            <person name="Gugger M."/>
            <person name="Lockhart P.J."/>
            <person name="Allen J.F."/>
            <person name="Brune I."/>
            <person name="Maus I."/>
            <person name="Puhler A."/>
            <person name="Martin W.F."/>
        </authorList>
    </citation>
    <scope>NUCLEOTIDE SEQUENCE [LARGE SCALE GENOMIC DNA]</scope>
    <source>
        <strain evidence="7 8">PCC 7110</strain>
    </source>
</reference>
<dbReference type="EMBL" id="ANNX02000047">
    <property type="protein sequence ID" value="KYC36800.1"/>
    <property type="molecule type" value="Genomic_DNA"/>
</dbReference>
<evidence type="ECO:0000259" key="2">
    <source>
        <dbReference type="Pfam" id="PF07282"/>
    </source>
</evidence>
<protein>
    <recommendedName>
        <fullName evidence="2">Cas12f1-like TNB domain-containing protein</fullName>
    </recommendedName>
</protein>
<name>A0A139XGN5_9CYAN</name>
<evidence type="ECO:0000256" key="1">
    <source>
        <dbReference type="ARBA" id="ARBA00023125"/>
    </source>
</evidence>
<keyword evidence="8" id="KW-1185">Reference proteome</keyword>
<dbReference type="EMBL" id="ANNX02000020">
    <property type="protein sequence ID" value="KYC42015.1"/>
    <property type="molecule type" value="Genomic_DNA"/>
</dbReference>
<organism evidence="7 8">
    <name type="scientific">Scytonema hofmannii PCC 7110</name>
    <dbReference type="NCBI Taxonomy" id="128403"/>
    <lineage>
        <taxon>Bacteria</taxon>
        <taxon>Bacillati</taxon>
        <taxon>Cyanobacteriota</taxon>
        <taxon>Cyanophyceae</taxon>
        <taxon>Nostocales</taxon>
        <taxon>Scytonemataceae</taxon>
        <taxon>Scytonema</taxon>
    </lineage>
</organism>
<dbReference type="InterPro" id="IPR010095">
    <property type="entry name" value="Cas12f1-like_TNB"/>
</dbReference>
<dbReference type="STRING" id="128403.WA1_01045"/>
<dbReference type="EMBL" id="ANNX02000030">
    <property type="protein sequence ID" value="KYC40197.1"/>
    <property type="molecule type" value="Genomic_DNA"/>
</dbReference>
<comment type="caution">
    <text evidence="7">The sequence shown here is derived from an EMBL/GenBank/DDBJ whole genome shotgun (WGS) entry which is preliminary data.</text>
</comment>
<evidence type="ECO:0000313" key="5">
    <source>
        <dbReference type="EMBL" id="KYC40197.1"/>
    </source>
</evidence>
<proteinExistence type="predicted"/>
<accession>A0A139XGN5</accession>
<dbReference type="EMBL" id="ANNX02000012">
    <property type="protein sequence ID" value="KYC43782.1"/>
    <property type="molecule type" value="Genomic_DNA"/>
</dbReference>
<dbReference type="RefSeq" id="WP_017750186.1">
    <property type="nucleotide sequence ID" value="NZ_KQ976354.1"/>
</dbReference>
<dbReference type="Pfam" id="PF07282">
    <property type="entry name" value="Cas12f1-like_TNB"/>
    <property type="match status" value="1"/>
</dbReference>
<evidence type="ECO:0000313" key="4">
    <source>
        <dbReference type="EMBL" id="KYC36800.1"/>
    </source>
</evidence>
<dbReference type="AlphaFoldDB" id="A0A139XGN5"/>
<gene>
    <name evidence="7" type="ORF">WA1_01045</name>
    <name evidence="6" type="ORF">WA1_18600</name>
    <name evidence="5" type="ORF">WA1_27040</name>
    <name evidence="3" type="ORF">WA1_42930</name>
    <name evidence="4" type="ORF">WA1_44840</name>
</gene>
<dbReference type="EMBL" id="ANNX02000047">
    <property type="protein sequence ID" value="KYC36460.1"/>
    <property type="molecule type" value="Genomic_DNA"/>
</dbReference>
<evidence type="ECO:0000313" key="7">
    <source>
        <dbReference type="EMBL" id="KYC43782.1"/>
    </source>
</evidence>
<dbReference type="GO" id="GO:0003677">
    <property type="term" value="F:DNA binding"/>
    <property type="evidence" value="ECO:0007669"/>
    <property type="project" value="UniProtKB-KW"/>
</dbReference>
<evidence type="ECO:0000313" key="3">
    <source>
        <dbReference type="EMBL" id="KYC36460.1"/>
    </source>
</evidence>
<evidence type="ECO:0000313" key="6">
    <source>
        <dbReference type="EMBL" id="KYC42015.1"/>
    </source>
</evidence>
<sequence>MGRVKGHIEVQKTVILRAKSETAYREEIVKHIITTKQLYADTTEFYVLVFLENLELLNLKSDDLYSVVEKLTLITKQRPSPEIPLQINTVQDMRRSCIKTAFGIAKSWDSNYKKWELRRDKHEEKQAKKLAISEAKGQKYTPKKFTDKPPLPPRNYTNIHPTFYRGMYKEFDGSSIILKLWTGNRWVFMKQPINLEGRELPYGYEWGSPTLVLKDRLHLHVPVIKQVKSNGKLAQQALNPDGLTTCNVDLNLDGDIAVATILHSDVTGSVTEIATLFVKGNDTIQHRRKRELGLIAVASSKTNKGFGVKKIGDNSQRFEKIKNRDNYESHRISKRIADFAHQYGATVIVFECLTNLRPDRAKFSRRSNQKRAYWLSSKIRKRTKYKAFQSYGIITAQVSPKDTSRHCALCNGNEEEDSLVSRIEAQFSTDVARLFQIIMNKSLEKVDYSTGAPNYICSDTVEHRGNADLNAARNIGLRFFARYYQKPRLKVEKQGLLATQAARKAFGMVAV</sequence>
<reference evidence="7" key="2">
    <citation type="submission" date="2016-02" db="EMBL/GenBank/DDBJ databases">
        <authorList>
            <person name="Wen L."/>
            <person name="He K."/>
            <person name="Yang H."/>
        </authorList>
    </citation>
    <scope>NUCLEOTIDE SEQUENCE</scope>
    <source>
        <strain evidence="7">PCC 7110</strain>
    </source>
</reference>
<dbReference type="NCBIfam" id="TIGR01766">
    <property type="entry name" value="IS200/IS605 family accessory protein TnpB-like domain"/>
    <property type="match status" value="1"/>
</dbReference>
<feature type="domain" description="Cas12f1-like TNB" evidence="2">
    <location>
        <begin position="378"/>
        <end position="475"/>
    </location>
</feature>
<keyword evidence="1" id="KW-0238">DNA-binding</keyword>